<keyword evidence="3" id="KW-1185">Reference proteome</keyword>
<feature type="region of interest" description="Disordered" evidence="1">
    <location>
        <begin position="558"/>
        <end position="643"/>
    </location>
</feature>
<feature type="compositionally biased region" description="Basic and acidic residues" evidence="1">
    <location>
        <begin position="371"/>
        <end position="385"/>
    </location>
</feature>
<feature type="region of interest" description="Disordered" evidence="1">
    <location>
        <begin position="369"/>
        <end position="433"/>
    </location>
</feature>
<feature type="compositionally biased region" description="Basic and acidic residues" evidence="1">
    <location>
        <begin position="236"/>
        <end position="245"/>
    </location>
</feature>
<feature type="compositionally biased region" description="Polar residues" evidence="1">
    <location>
        <begin position="336"/>
        <end position="345"/>
    </location>
</feature>
<evidence type="ECO:0000313" key="2">
    <source>
        <dbReference type="EnsemblPlants" id="AUR62043865-RA:cds"/>
    </source>
</evidence>
<reference evidence="2" key="2">
    <citation type="submission" date="2021-03" db="UniProtKB">
        <authorList>
            <consortium name="EnsemblPlants"/>
        </authorList>
    </citation>
    <scope>IDENTIFICATION</scope>
</reference>
<feature type="compositionally biased region" description="Basic and acidic residues" evidence="1">
    <location>
        <begin position="452"/>
        <end position="461"/>
    </location>
</feature>
<evidence type="ECO:0000256" key="1">
    <source>
        <dbReference type="SAM" id="MobiDB-lite"/>
    </source>
</evidence>
<dbReference type="Gramene" id="AUR62043865-RA">
    <property type="protein sequence ID" value="AUR62043865-RA:cds"/>
    <property type="gene ID" value="AUR62043865"/>
</dbReference>
<proteinExistence type="predicted"/>
<feature type="region of interest" description="Disordered" evidence="1">
    <location>
        <begin position="131"/>
        <end position="267"/>
    </location>
</feature>
<dbReference type="EnsemblPlants" id="AUR62043865-RA">
    <property type="protein sequence ID" value="AUR62043865-RA:cds"/>
    <property type="gene ID" value="AUR62043865"/>
</dbReference>
<accession>A0A803NCP1</accession>
<feature type="compositionally biased region" description="Polar residues" evidence="1">
    <location>
        <begin position="171"/>
        <end position="185"/>
    </location>
</feature>
<feature type="compositionally biased region" description="Basic and acidic residues" evidence="1">
    <location>
        <begin position="253"/>
        <end position="267"/>
    </location>
</feature>
<feature type="compositionally biased region" description="Basic and acidic residues" evidence="1">
    <location>
        <begin position="405"/>
        <end position="424"/>
    </location>
</feature>
<name>A0A803NCP1_CHEQI</name>
<feature type="region of interest" description="Disordered" evidence="1">
    <location>
        <begin position="323"/>
        <end position="348"/>
    </location>
</feature>
<feature type="region of interest" description="Disordered" evidence="1">
    <location>
        <begin position="445"/>
        <end position="468"/>
    </location>
</feature>
<dbReference type="Proteomes" id="UP000596660">
    <property type="component" value="Unplaced"/>
</dbReference>
<feature type="compositionally biased region" description="Basic and acidic residues" evidence="1">
    <location>
        <begin position="601"/>
        <end position="623"/>
    </location>
</feature>
<organism evidence="2 3">
    <name type="scientific">Chenopodium quinoa</name>
    <name type="common">Quinoa</name>
    <dbReference type="NCBI Taxonomy" id="63459"/>
    <lineage>
        <taxon>Eukaryota</taxon>
        <taxon>Viridiplantae</taxon>
        <taxon>Streptophyta</taxon>
        <taxon>Embryophyta</taxon>
        <taxon>Tracheophyta</taxon>
        <taxon>Spermatophyta</taxon>
        <taxon>Magnoliopsida</taxon>
        <taxon>eudicotyledons</taxon>
        <taxon>Gunneridae</taxon>
        <taxon>Pentapetalae</taxon>
        <taxon>Caryophyllales</taxon>
        <taxon>Chenopodiaceae</taxon>
        <taxon>Chenopodioideae</taxon>
        <taxon>Atripliceae</taxon>
        <taxon>Chenopodium</taxon>
    </lineage>
</organism>
<reference evidence="2" key="1">
    <citation type="journal article" date="2017" name="Nature">
        <title>The genome of Chenopodium quinoa.</title>
        <authorList>
            <person name="Jarvis D.E."/>
            <person name="Ho Y.S."/>
            <person name="Lightfoot D.J."/>
            <person name="Schmoeckel S.M."/>
            <person name="Li B."/>
            <person name="Borm T.J.A."/>
            <person name="Ohyanagi H."/>
            <person name="Mineta K."/>
            <person name="Michell C.T."/>
            <person name="Saber N."/>
            <person name="Kharbatia N.M."/>
            <person name="Rupper R.R."/>
            <person name="Sharp A.R."/>
            <person name="Dally N."/>
            <person name="Boughton B.A."/>
            <person name="Woo Y.H."/>
            <person name="Gao G."/>
            <person name="Schijlen E.G.W.M."/>
            <person name="Guo X."/>
            <person name="Momin A.A."/>
            <person name="Negrao S."/>
            <person name="Al-Babili S."/>
            <person name="Gehring C."/>
            <person name="Roessner U."/>
            <person name="Jung C."/>
            <person name="Murphy K."/>
            <person name="Arold S.T."/>
            <person name="Gojobori T."/>
            <person name="van der Linden C.G."/>
            <person name="van Loo E.N."/>
            <person name="Jellen E.N."/>
            <person name="Maughan P.J."/>
            <person name="Tester M."/>
        </authorList>
    </citation>
    <scope>NUCLEOTIDE SEQUENCE [LARGE SCALE GENOMIC DNA]</scope>
    <source>
        <strain evidence="2">cv. PI 614886</strain>
    </source>
</reference>
<feature type="compositionally biased region" description="Polar residues" evidence="1">
    <location>
        <begin position="591"/>
        <end position="600"/>
    </location>
</feature>
<protein>
    <submittedName>
        <fullName evidence="2">Uncharacterized protein</fullName>
    </submittedName>
</protein>
<evidence type="ECO:0000313" key="3">
    <source>
        <dbReference type="Proteomes" id="UP000596660"/>
    </source>
</evidence>
<sequence>MHINESFYVERNSTLPRRLRSNQGDYIQCYQQQECSRIVVPIDHGRSRSFGSRSQHLVEDSEYPGTFHTNYSMTVMRPINARPSVISVRDYMEEDVHPDQPLARSDFLHRGEYPGDPSYISYHPDEEMVLDQQSLRSHVPERSRYDSPSYEVVVPDQPISRSSYPERRGGYSNTLVPDQPISQSSNHERRGRYSDSLVLDQPISRSNYPGKRRRYYDSPSSYDRTGKDVAPYSRSNFHERRRFSENSRSYSRYRRESTKYEDPYEEARRPRKYKEGIMNIMQSIGRAQKNVTYVVKIDHQTCVVESLLQTDLFKKPMINSAKFGGTPEKQARHTNSRTAPASVSDSPKVLETKFSKDNEEVDSTNKLAAKLSKDNAESNLTKKPETMPVNDNAGTDLSKKLVTKSSRDDAEANLTKKLETKSSKDNAGTNLTKKLETIASKDNAEANATKELAARPSKDDAEANATKELATKLSKDDAKVNVTKDLAKKSFNDNAEAKVTKKPATNPSLGNAEAKLTKDLGTKLSNDNAEANLTKELGMKLSKDNAEGNLTKELGMKLSEDNAEGNLTKELGMKLSEDNAEANLTKELGTKLSQDNSEANLTRKLEPKPSNSDKKEVEREKKNSGKLKLFSKEGEKVSLVNVT</sequence>
<dbReference type="AlphaFoldDB" id="A0A803NCP1"/>